<keyword evidence="9" id="KW-1185">Reference proteome</keyword>
<dbReference type="Pfam" id="PF01743">
    <property type="entry name" value="PolyA_pol"/>
    <property type="match status" value="1"/>
</dbReference>
<dbReference type="OrthoDB" id="445712at2759"/>
<accession>A0A0C2XM09</accession>
<dbReference type="GO" id="GO:0052927">
    <property type="term" value="F:CC tRNA cytidylyltransferase activity"/>
    <property type="evidence" value="ECO:0007669"/>
    <property type="project" value="TreeGrafter"/>
</dbReference>
<sequence length="555" mass="61942">MISLFRASLSSVQIPSEMKIELTDSERILCTLLDDCSKNLNNEENADVACRIAGGWVRDKLLGLQCNDIDVALSDIMGLRFAERLASFASERGADIGTIGKIAQNPDQSKHLETATLRIDDLDVDFVNLRNEEYASESRIPTQVTFGTPLQDALRRDITINSLFYNIHTRTVEDFTEKGLPDLRDGIIRTPLPPKETFLDDPLRILRCIRFAGRFGFTLVPEIEDAVKDPEIQEALVSKIARERVGVEIAKMLEGRDPLHSIRLLHALSLYDAVFTVLPKEIRVAFSNDVDSSERALASATILHALLAEDDRDLPQLHPLLFLAVKADPSCIPRLYLASILTPFANVTYTDKKKKLHPATEAVLRESLKLGTQNHYLDGIPSLFTASQILRDALGDSQQLENPSPRVAIGTLLRQKSVHNPHTGSHWTSSILFSLVQDLIPFYMVDKDQLNYPDAVEIIGRYDSFLKQIEELDLVRVADLRPLIDGRELLKVTGASKGGSWTGGLLARILEWQLENPAATKDACIEWLNDEKKAGRLSLTDDVPADPVSKRARTR</sequence>
<dbReference type="FunCoup" id="A0A0C2XM09">
    <property type="interactions" value="536"/>
</dbReference>
<keyword evidence="3" id="KW-0547">Nucleotide-binding</keyword>
<dbReference type="Gene3D" id="3.30.460.10">
    <property type="entry name" value="Beta Polymerase, domain 2"/>
    <property type="match status" value="1"/>
</dbReference>
<dbReference type="SUPFAM" id="SSF81301">
    <property type="entry name" value="Nucleotidyltransferase"/>
    <property type="match status" value="1"/>
</dbReference>
<dbReference type="HOGENOM" id="CLU_019592_2_1_1"/>
<dbReference type="InParanoid" id="A0A0C2XM09"/>
<evidence type="ECO:0000256" key="5">
    <source>
        <dbReference type="RuleBase" id="RU003953"/>
    </source>
</evidence>
<evidence type="ECO:0000256" key="4">
    <source>
        <dbReference type="ARBA" id="ARBA00022884"/>
    </source>
</evidence>
<dbReference type="AlphaFoldDB" id="A0A0C2XM09"/>
<dbReference type="CDD" id="cd05398">
    <property type="entry name" value="NT_ClassII-CCAase"/>
    <property type="match status" value="1"/>
</dbReference>
<dbReference type="GO" id="GO:0005739">
    <property type="term" value="C:mitochondrion"/>
    <property type="evidence" value="ECO:0007669"/>
    <property type="project" value="UniProtKB-ARBA"/>
</dbReference>
<name>A0A0C2XM09_AMAMK</name>
<proteinExistence type="inferred from homology"/>
<dbReference type="InterPro" id="IPR002646">
    <property type="entry name" value="PolA_pol_head_dom"/>
</dbReference>
<organism evidence="8 9">
    <name type="scientific">Amanita muscaria (strain Koide BX008)</name>
    <dbReference type="NCBI Taxonomy" id="946122"/>
    <lineage>
        <taxon>Eukaryota</taxon>
        <taxon>Fungi</taxon>
        <taxon>Dikarya</taxon>
        <taxon>Basidiomycota</taxon>
        <taxon>Agaricomycotina</taxon>
        <taxon>Agaricomycetes</taxon>
        <taxon>Agaricomycetidae</taxon>
        <taxon>Agaricales</taxon>
        <taxon>Pluteineae</taxon>
        <taxon>Amanitaceae</taxon>
        <taxon>Amanita</taxon>
    </lineage>
</organism>
<reference evidence="8 9" key="1">
    <citation type="submission" date="2014-04" db="EMBL/GenBank/DDBJ databases">
        <title>Evolutionary Origins and Diversification of the Mycorrhizal Mutualists.</title>
        <authorList>
            <consortium name="DOE Joint Genome Institute"/>
            <consortium name="Mycorrhizal Genomics Consortium"/>
            <person name="Kohler A."/>
            <person name="Kuo A."/>
            <person name="Nagy L.G."/>
            <person name="Floudas D."/>
            <person name="Copeland A."/>
            <person name="Barry K.W."/>
            <person name="Cichocki N."/>
            <person name="Veneault-Fourrey C."/>
            <person name="LaButti K."/>
            <person name="Lindquist E.A."/>
            <person name="Lipzen A."/>
            <person name="Lundell T."/>
            <person name="Morin E."/>
            <person name="Murat C."/>
            <person name="Riley R."/>
            <person name="Ohm R."/>
            <person name="Sun H."/>
            <person name="Tunlid A."/>
            <person name="Henrissat B."/>
            <person name="Grigoriev I.V."/>
            <person name="Hibbett D.S."/>
            <person name="Martin F."/>
        </authorList>
    </citation>
    <scope>NUCLEOTIDE SEQUENCE [LARGE SCALE GENOMIC DNA]</scope>
    <source>
        <strain evidence="8 9">Koide BX008</strain>
    </source>
</reference>
<comment type="similarity">
    <text evidence="1 5">Belongs to the tRNA nucleotidyltransferase/poly(A) polymerase family.</text>
</comment>
<dbReference type="GO" id="GO:0001680">
    <property type="term" value="P:tRNA 3'-terminal CCA addition"/>
    <property type="evidence" value="ECO:0007669"/>
    <property type="project" value="UniProtKB-ARBA"/>
</dbReference>
<dbReference type="Gene3D" id="1.10.3090.10">
    <property type="entry name" value="cca-adding enzyme, domain 2"/>
    <property type="match status" value="1"/>
</dbReference>
<dbReference type="InterPro" id="IPR043519">
    <property type="entry name" value="NT_sf"/>
</dbReference>
<keyword evidence="4 5" id="KW-0694">RNA-binding</keyword>
<evidence type="ECO:0000256" key="2">
    <source>
        <dbReference type="ARBA" id="ARBA00022679"/>
    </source>
</evidence>
<dbReference type="PANTHER" id="PTHR13734:SF5">
    <property type="entry name" value="CCA TRNA NUCLEOTIDYLTRANSFERASE, MITOCHONDRIAL"/>
    <property type="match status" value="1"/>
</dbReference>
<dbReference type="GO" id="GO:0003723">
    <property type="term" value="F:RNA binding"/>
    <property type="evidence" value="ECO:0007669"/>
    <property type="project" value="UniProtKB-KW"/>
</dbReference>
<dbReference type="Pfam" id="PF12627">
    <property type="entry name" value="PolyA_pol_RNAbd"/>
    <property type="match status" value="1"/>
</dbReference>
<dbReference type="STRING" id="946122.A0A0C2XM09"/>
<feature type="domain" description="tRNA nucleotidyltransferase/poly(A) polymerase RNA and SrmB- binding" evidence="7">
    <location>
        <begin position="216"/>
        <end position="275"/>
    </location>
</feature>
<evidence type="ECO:0000313" key="8">
    <source>
        <dbReference type="EMBL" id="KIL70556.1"/>
    </source>
</evidence>
<dbReference type="EMBL" id="KN818223">
    <property type="protein sequence ID" value="KIL70556.1"/>
    <property type="molecule type" value="Genomic_DNA"/>
</dbReference>
<evidence type="ECO:0008006" key="10">
    <source>
        <dbReference type="Google" id="ProtNLM"/>
    </source>
</evidence>
<dbReference type="SUPFAM" id="SSF81891">
    <property type="entry name" value="Poly A polymerase C-terminal region-like"/>
    <property type="match status" value="1"/>
</dbReference>
<evidence type="ECO:0000313" key="9">
    <source>
        <dbReference type="Proteomes" id="UP000054549"/>
    </source>
</evidence>
<dbReference type="GO" id="GO:0000166">
    <property type="term" value="F:nucleotide binding"/>
    <property type="evidence" value="ECO:0007669"/>
    <property type="project" value="UniProtKB-KW"/>
</dbReference>
<feature type="domain" description="Poly A polymerase head" evidence="6">
    <location>
        <begin position="50"/>
        <end position="189"/>
    </location>
</feature>
<gene>
    <name evidence="8" type="ORF">M378DRAFT_66577</name>
</gene>
<evidence type="ECO:0000259" key="7">
    <source>
        <dbReference type="Pfam" id="PF12627"/>
    </source>
</evidence>
<dbReference type="GO" id="GO:0052929">
    <property type="term" value="F:ATP:3'-cytidine-cytidine-tRNA adenylyltransferase activity"/>
    <property type="evidence" value="ECO:0007669"/>
    <property type="project" value="TreeGrafter"/>
</dbReference>
<evidence type="ECO:0000256" key="1">
    <source>
        <dbReference type="ARBA" id="ARBA00007265"/>
    </source>
</evidence>
<dbReference type="InterPro" id="IPR032828">
    <property type="entry name" value="PolyA_RNA-bd"/>
</dbReference>
<evidence type="ECO:0000259" key="6">
    <source>
        <dbReference type="Pfam" id="PF01743"/>
    </source>
</evidence>
<protein>
    <recommendedName>
        <fullName evidence="10">Poly A polymerase head domain-containing protein</fullName>
    </recommendedName>
</protein>
<keyword evidence="2 5" id="KW-0808">Transferase</keyword>
<dbReference type="PANTHER" id="PTHR13734">
    <property type="entry name" value="TRNA-NUCLEOTIDYLTRANSFERASE"/>
    <property type="match status" value="1"/>
</dbReference>
<dbReference type="Proteomes" id="UP000054549">
    <property type="component" value="Unassembled WGS sequence"/>
</dbReference>
<evidence type="ECO:0000256" key="3">
    <source>
        <dbReference type="ARBA" id="ARBA00022741"/>
    </source>
</evidence>
<dbReference type="FunFam" id="3.30.460.10:FF:000019">
    <property type="entry name" value="tRNA nucleotidyltransferase cca2"/>
    <property type="match status" value="1"/>
</dbReference>